<dbReference type="OrthoDB" id="289314at2759"/>
<dbReference type="EMBL" id="JAPQKS010000006">
    <property type="protein sequence ID" value="KAJ5223998.1"/>
    <property type="molecule type" value="Genomic_DNA"/>
</dbReference>
<sequence>MATSRATGPAPLSPSMESLVLNTQVVSEKTLKEIVKGPLAHFTLNCDDSEKVHRLWQSLKITLSAPSLSNEHIGEACNAASAFLEAAAKSSTESTKQLALSTGTWLSTFEVFLARYEDFSPKPLKQLVGSLVTILAKNFPADKKAQIEEAIMQATLPSILLGEPRAHLKGSVVALEMLIRKGAISPTRLISLLQNWLTNNWSKWSPTFEKEHEALLLDKSSTQAALTNLTGELAARVFVLGLITHGSTRSLAGPCSGILENFLQKFRKQSPNEKASKFWVAPVRHVALHDLQDFEVLSTQVLPPIFTGDPEGFVQFVKTLPLESALTGDMAASNEPEIILLFVALQIGKKINLVHEDYDPSLTNKSKKPNPWNIVLKSEVIGKFLLHREPNIRVAALSLLITAFSTTKPMTSMATNAILRGLPSIHADSDSHSRSEIMGITRKFIVRLKSGIKDIDCLESTASAQKDSASEQLKSNEMTLAFLGEYVNFLQDDLCVTASYPRHISSLKALKLLLESGLDSLTDPSLAKGDGQGNWKVNMEIYGSCLLRLLLDLLLDPFEEVRQTSLAIINLFPSQILLSGGLRSAGQKPDVVMLLPEALCRAENIASNTSRADHADTVARLYHVLFSAAQSTDFIGDGQPWWATKFSVVNSLLLKLEGRLGASNGLFNSAMREASLHGYMSGLRYIILTPNFYSQISSSGNIAIWRETHERIVSICERIWEEVRSVFLLLHATIFNRTYGPSSDQGLKRADFEKLGTSSFTQLAELRHRGAFSTVSQTFATCCQRCSASKDPSIQELPHLWYQDAKSLIFESAGKLTRRSAGLPALVTGILASSPNSPFFKLAMEGLFEISRLSVDYDKEEQYLELPQVHAINCLKDVFTNTKIGPFTEPFIMSALTLSAERLGSPIWALRNSGLMLFRALLTRICRLTVGTKAGFGGPSGSEPGAKISFLKYPGLIELLSSLLAPSVGNTVYEGSDIVTERIFPALELIGEKIPTPDDNSDKVLRGLVVEHFSSPVWGIREHAARVYASLMARQDILQDIRRLLGLLGTGSSENLIHGVSLCFRYSLRRFAATGDAFWISQLDGILETIRLAFDTVFAFAKSPFVVTILIEVLNDTIDRSIKAAAERQVIKPINDIFDEHELHAALSYVFNSSEQGWNLTPVARSSSLLRRAFAWFLALKKVILQENDLHDTFLGVSQHDPDAAGWVCEQLRETLGEKERFHKQLAQLYTSIILGNHPADVKTTAVASLASLLEALLAAQVSLIKELDLPFESLLQNFQPEKDIETWNRHTTDGELRLRGSLLAIAAASNGASILHPDFKANIMGWVIKLRSALSEETEFTTRYAAVASVGSFIYVLRPEGTSARADPLFLELYLILYDMLNDDDEELRDLAASSASYVLSYSTVSPGAAVALGPLNASALLARFIMTQYSDSMHFARRLIRYLTGQEPRISGSDRQSQLTPVSELIAEYRQESTVLFVEEKQNLFIDEVREVDVWSQALLQLQRVAFPETLVRQISGWVSEGLEYLFSLFSRDSGKDGLLGWVSKPEAFTLGIRVITISSVLVSPQFSGSDFMDIDPHVLRVQLEKVGRIGRSASVHDAWLARINSCLEETK</sequence>
<dbReference type="GO" id="GO:0005829">
    <property type="term" value="C:cytosol"/>
    <property type="evidence" value="ECO:0007669"/>
    <property type="project" value="TreeGrafter"/>
</dbReference>
<dbReference type="InterPro" id="IPR056843">
    <property type="entry name" value="THADA-like_TPR"/>
</dbReference>
<proteinExistence type="inferred from homology"/>
<feature type="domain" description="DUF2428" evidence="3">
    <location>
        <begin position="710"/>
        <end position="909"/>
    </location>
</feature>
<accession>A0A9W9TIJ8</accession>
<evidence type="ECO:0008006" key="8">
    <source>
        <dbReference type="Google" id="ProtNLM"/>
    </source>
</evidence>
<evidence type="ECO:0000313" key="6">
    <source>
        <dbReference type="EMBL" id="KAJ5223998.1"/>
    </source>
</evidence>
<protein>
    <recommendedName>
        <fullName evidence="8">DUF2428 domain-containing protein</fullName>
    </recommendedName>
</protein>
<name>A0A9W9TIJ8_9EURO</name>
<dbReference type="RefSeq" id="XP_058328181.1">
    <property type="nucleotide sequence ID" value="XM_058477836.1"/>
</dbReference>
<feature type="domain" description="tRNA (32-2'-O)-methyltransferase regulator THADA-like C-terminal TPR repeats region" evidence="5">
    <location>
        <begin position="911"/>
        <end position="1064"/>
    </location>
</feature>
<reference evidence="6" key="1">
    <citation type="submission" date="2022-11" db="EMBL/GenBank/DDBJ databases">
        <authorList>
            <person name="Petersen C."/>
        </authorList>
    </citation>
    <scope>NUCLEOTIDE SEQUENCE</scope>
    <source>
        <strain evidence="6">IBT 19713</strain>
    </source>
</reference>
<dbReference type="Pfam" id="PF25151">
    <property type="entry name" value="TPR_Trm732_C"/>
    <property type="match status" value="1"/>
</dbReference>
<keyword evidence="7" id="KW-1185">Reference proteome</keyword>
<dbReference type="InterPro" id="IPR019442">
    <property type="entry name" value="THADA/TRM732_DUF2428"/>
</dbReference>
<dbReference type="PANTHER" id="PTHR14387:SF0">
    <property type="entry name" value="DUF2428 DOMAIN-CONTAINING PROTEIN"/>
    <property type="match status" value="1"/>
</dbReference>
<evidence type="ECO:0000256" key="1">
    <source>
        <dbReference type="ARBA" id="ARBA00010409"/>
    </source>
</evidence>
<evidence type="ECO:0000313" key="7">
    <source>
        <dbReference type="Proteomes" id="UP001150941"/>
    </source>
</evidence>
<keyword evidence="2" id="KW-0819">tRNA processing</keyword>
<dbReference type="GO" id="GO:0030488">
    <property type="term" value="P:tRNA methylation"/>
    <property type="evidence" value="ECO:0007669"/>
    <property type="project" value="TreeGrafter"/>
</dbReference>
<dbReference type="SUPFAM" id="SSF48371">
    <property type="entry name" value="ARM repeat"/>
    <property type="match status" value="1"/>
</dbReference>
<dbReference type="Pfam" id="PF25150">
    <property type="entry name" value="TPR_Trm732"/>
    <property type="match status" value="1"/>
</dbReference>
<comment type="similarity">
    <text evidence="1">Belongs to the THADA family.</text>
</comment>
<evidence type="ECO:0000256" key="2">
    <source>
        <dbReference type="ARBA" id="ARBA00022694"/>
    </source>
</evidence>
<dbReference type="Pfam" id="PF26523">
    <property type="entry name" value="Trm732_C"/>
    <property type="match status" value="1"/>
</dbReference>
<reference evidence="6" key="2">
    <citation type="journal article" date="2023" name="IMA Fungus">
        <title>Comparative genomic study of the Penicillium genus elucidates a diverse pangenome and 15 lateral gene transfer events.</title>
        <authorList>
            <person name="Petersen C."/>
            <person name="Sorensen T."/>
            <person name="Nielsen M.R."/>
            <person name="Sondergaard T.E."/>
            <person name="Sorensen J.L."/>
            <person name="Fitzpatrick D.A."/>
            <person name="Frisvad J.C."/>
            <person name="Nielsen K.L."/>
        </authorList>
    </citation>
    <scope>NUCLEOTIDE SEQUENCE</scope>
    <source>
        <strain evidence="6">IBT 19713</strain>
    </source>
</reference>
<dbReference type="GeneID" id="83205139"/>
<evidence type="ECO:0000259" key="3">
    <source>
        <dbReference type="Pfam" id="PF10350"/>
    </source>
</evidence>
<dbReference type="InterPro" id="IPR056842">
    <property type="entry name" value="THADA-like_TPR_C"/>
</dbReference>
<organism evidence="6 7">
    <name type="scientific">Penicillium chermesinum</name>
    <dbReference type="NCBI Taxonomy" id="63820"/>
    <lineage>
        <taxon>Eukaryota</taxon>
        <taxon>Fungi</taxon>
        <taxon>Dikarya</taxon>
        <taxon>Ascomycota</taxon>
        <taxon>Pezizomycotina</taxon>
        <taxon>Eurotiomycetes</taxon>
        <taxon>Eurotiomycetidae</taxon>
        <taxon>Eurotiales</taxon>
        <taxon>Aspergillaceae</taxon>
        <taxon>Penicillium</taxon>
    </lineage>
</organism>
<dbReference type="Proteomes" id="UP001150941">
    <property type="component" value="Unassembled WGS sequence"/>
</dbReference>
<evidence type="ECO:0000259" key="4">
    <source>
        <dbReference type="Pfam" id="PF25150"/>
    </source>
</evidence>
<dbReference type="Pfam" id="PF10350">
    <property type="entry name" value="DUF2428"/>
    <property type="match status" value="1"/>
</dbReference>
<comment type="caution">
    <text evidence="6">The sequence shown here is derived from an EMBL/GenBank/DDBJ whole genome shotgun (WGS) entry which is preliminary data.</text>
</comment>
<dbReference type="PANTHER" id="PTHR14387">
    <property type="entry name" value="THADA/DEATH RECEPTOR INTERACTING PROTEIN"/>
    <property type="match status" value="1"/>
</dbReference>
<evidence type="ECO:0000259" key="5">
    <source>
        <dbReference type="Pfam" id="PF25151"/>
    </source>
</evidence>
<gene>
    <name evidence="6" type="ORF">N7468_008540</name>
</gene>
<dbReference type="InterPro" id="IPR051954">
    <property type="entry name" value="tRNA_methyltransferase_THADA"/>
</dbReference>
<feature type="domain" description="tRNA (32-2'-O)-methyltransferase regulator THADA-like TPR repeats region" evidence="4">
    <location>
        <begin position="277"/>
        <end position="563"/>
    </location>
</feature>
<dbReference type="InterPro" id="IPR016024">
    <property type="entry name" value="ARM-type_fold"/>
</dbReference>